<proteinExistence type="predicted"/>
<reference evidence="3 4" key="1">
    <citation type="submission" date="2024-05" db="EMBL/GenBank/DDBJ databases">
        <title>Genome sequencing and assembly of Indian major carp, Cirrhinus mrigala (Hamilton, 1822).</title>
        <authorList>
            <person name="Mohindra V."/>
            <person name="Chowdhury L.M."/>
            <person name="Lal K."/>
            <person name="Jena J.K."/>
        </authorList>
    </citation>
    <scope>NUCLEOTIDE SEQUENCE [LARGE SCALE GENOMIC DNA]</scope>
    <source>
        <strain evidence="3">CM1030</strain>
        <tissue evidence="3">Blood</tissue>
    </source>
</reference>
<dbReference type="InterPro" id="IPR012502">
    <property type="entry name" value="WAPL_dom"/>
</dbReference>
<feature type="compositionally biased region" description="Basic and acidic residues" evidence="1">
    <location>
        <begin position="35"/>
        <end position="45"/>
    </location>
</feature>
<dbReference type="AlphaFoldDB" id="A0ABD0P7Z4"/>
<feature type="non-terminal residue" evidence="3">
    <location>
        <position position="75"/>
    </location>
</feature>
<evidence type="ECO:0000256" key="1">
    <source>
        <dbReference type="SAM" id="MobiDB-lite"/>
    </source>
</evidence>
<organism evidence="3 4">
    <name type="scientific">Cirrhinus mrigala</name>
    <name type="common">Mrigala</name>
    <dbReference type="NCBI Taxonomy" id="683832"/>
    <lineage>
        <taxon>Eukaryota</taxon>
        <taxon>Metazoa</taxon>
        <taxon>Chordata</taxon>
        <taxon>Craniata</taxon>
        <taxon>Vertebrata</taxon>
        <taxon>Euteleostomi</taxon>
        <taxon>Actinopterygii</taxon>
        <taxon>Neopterygii</taxon>
        <taxon>Teleostei</taxon>
        <taxon>Ostariophysi</taxon>
        <taxon>Cypriniformes</taxon>
        <taxon>Cyprinidae</taxon>
        <taxon>Labeoninae</taxon>
        <taxon>Labeonini</taxon>
        <taxon>Cirrhinus</taxon>
    </lineage>
</organism>
<dbReference type="Gene3D" id="1.25.10.10">
    <property type="entry name" value="Leucine-rich Repeat Variant"/>
    <property type="match status" value="1"/>
</dbReference>
<evidence type="ECO:0000313" key="4">
    <source>
        <dbReference type="Proteomes" id="UP001529510"/>
    </source>
</evidence>
<dbReference type="PROSITE" id="PS51271">
    <property type="entry name" value="WAPL"/>
    <property type="match status" value="1"/>
</dbReference>
<feature type="non-terminal residue" evidence="3">
    <location>
        <position position="1"/>
    </location>
</feature>
<protein>
    <recommendedName>
        <fullName evidence="2">WAPL domain-containing protein</fullName>
    </recommendedName>
</protein>
<sequence length="75" mass="8271">GLGLLINLVEYSARNRHCLVEMEVDLSYLMETEVDVKKENDVKTEGEEESETDKTEAEKGPTTAKSSNALAALVQ</sequence>
<comment type="caution">
    <text evidence="3">The sequence shown here is derived from an EMBL/GenBank/DDBJ whole genome shotgun (WGS) entry which is preliminary data.</text>
</comment>
<feature type="domain" description="WAPL" evidence="2">
    <location>
        <begin position="1"/>
        <end position="75"/>
    </location>
</feature>
<evidence type="ECO:0000259" key="2">
    <source>
        <dbReference type="PROSITE" id="PS51271"/>
    </source>
</evidence>
<evidence type="ECO:0000313" key="3">
    <source>
        <dbReference type="EMBL" id="KAL0170062.1"/>
    </source>
</evidence>
<name>A0ABD0P7Z4_CIRMR</name>
<dbReference type="Proteomes" id="UP001529510">
    <property type="component" value="Unassembled WGS sequence"/>
</dbReference>
<dbReference type="EMBL" id="JAMKFB020000017">
    <property type="protein sequence ID" value="KAL0170062.1"/>
    <property type="molecule type" value="Genomic_DNA"/>
</dbReference>
<dbReference type="InterPro" id="IPR011989">
    <property type="entry name" value="ARM-like"/>
</dbReference>
<feature type="region of interest" description="Disordered" evidence="1">
    <location>
        <begin position="35"/>
        <end position="75"/>
    </location>
</feature>
<keyword evidence="4" id="KW-1185">Reference proteome</keyword>
<gene>
    <name evidence="3" type="ORF">M9458_034658</name>
</gene>
<accession>A0ABD0P7Z4</accession>